<reference evidence="2 3" key="1">
    <citation type="journal article" date="2020" name="Nat. Food">
        <title>A phased Vanilla planifolia genome enables genetic improvement of flavour and production.</title>
        <authorList>
            <person name="Hasing T."/>
            <person name="Tang H."/>
            <person name="Brym M."/>
            <person name="Khazi F."/>
            <person name="Huang T."/>
            <person name="Chambers A.H."/>
        </authorList>
    </citation>
    <scope>NUCLEOTIDE SEQUENCE [LARGE SCALE GENOMIC DNA]</scope>
    <source>
        <tissue evidence="2">Leaf</tissue>
    </source>
</reference>
<comment type="caution">
    <text evidence="2">The sequence shown here is derived from an EMBL/GenBank/DDBJ whole genome shotgun (WGS) entry which is preliminary data.</text>
</comment>
<accession>A0A835S3U2</accession>
<proteinExistence type="predicted"/>
<sequence>MAGESIGNGNGKVASQVRYVGFGDSNVVFDSLKDTTGERIGLQYNQAKERSESGNMDKGSGKEQREGHTTRVGSNPCFVAEIYRRHQ</sequence>
<dbReference type="Proteomes" id="UP000639772">
    <property type="component" value="Chromosome 1"/>
</dbReference>
<dbReference type="EMBL" id="JADCNM010000001">
    <property type="protein sequence ID" value="KAG0503689.1"/>
    <property type="molecule type" value="Genomic_DNA"/>
</dbReference>
<name>A0A835S3U2_VANPL</name>
<organism evidence="2 3">
    <name type="scientific">Vanilla planifolia</name>
    <name type="common">Vanilla</name>
    <dbReference type="NCBI Taxonomy" id="51239"/>
    <lineage>
        <taxon>Eukaryota</taxon>
        <taxon>Viridiplantae</taxon>
        <taxon>Streptophyta</taxon>
        <taxon>Embryophyta</taxon>
        <taxon>Tracheophyta</taxon>
        <taxon>Spermatophyta</taxon>
        <taxon>Magnoliopsida</taxon>
        <taxon>Liliopsida</taxon>
        <taxon>Asparagales</taxon>
        <taxon>Orchidaceae</taxon>
        <taxon>Vanilloideae</taxon>
        <taxon>Vanilleae</taxon>
        <taxon>Vanilla</taxon>
    </lineage>
</organism>
<evidence type="ECO:0000256" key="1">
    <source>
        <dbReference type="SAM" id="MobiDB-lite"/>
    </source>
</evidence>
<feature type="region of interest" description="Disordered" evidence="1">
    <location>
        <begin position="43"/>
        <end position="74"/>
    </location>
</feature>
<gene>
    <name evidence="2" type="ORF">HPP92_003761</name>
</gene>
<evidence type="ECO:0000313" key="2">
    <source>
        <dbReference type="EMBL" id="KAG0503689.1"/>
    </source>
</evidence>
<feature type="compositionally biased region" description="Basic and acidic residues" evidence="1">
    <location>
        <begin position="59"/>
        <end position="69"/>
    </location>
</feature>
<evidence type="ECO:0000313" key="3">
    <source>
        <dbReference type="Proteomes" id="UP000639772"/>
    </source>
</evidence>
<dbReference type="AlphaFoldDB" id="A0A835S3U2"/>
<protein>
    <submittedName>
        <fullName evidence="2">Uncharacterized protein</fullName>
    </submittedName>
</protein>